<evidence type="ECO:0000256" key="1">
    <source>
        <dbReference type="ARBA" id="ARBA00004651"/>
    </source>
</evidence>
<organism evidence="10 11">
    <name type="scientific">Neisseria mucosa C102</name>
    <dbReference type="NCBI Taxonomy" id="435832"/>
    <lineage>
        <taxon>Bacteria</taxon>
        <taxon>Pseudomonadati</taxon>
        <taxon>Pseudomonadota</taxon>
        <taxon>Betaproteobacteria</taxon>
        <taxon>Neisseriales</taxon>
        <taxon>Neisseriaceae</taxon>
        <taxon>Neisseria</taxon>
    </lineage>
</organism>
<dbReference type="NCBIfam" id="TIGR01667">
    <property type="entry name" value="YCCS_YHFK"/>
    <property type="match status" value="1"/>
</dbReference>
<comment type="similarity">
    <text evidence="6">Belongs to the YccS/YhfK family.</text>
</comment>
<feature type="transmembrane region" description="Helical" evidence="7">
    <location>
        <begin position="393"/>
        <end position="420"/>
    </location>
</feature>
<proteinExistence type="inferred from homology"/>
<keyword evidence="11" id="KW-1185">Reference proteome</keyword>
<keyword evidence="2" id="KW-1003">Cell membrane</keyword>
<dbReference type="RefSeq" id="WP_003747655.1">
    <property type="nucleotide sequence ID" value="NZ_GL635794.1"/>
</dbReference>
<dbReference type="InterPro" id="IPR032692">
    <property type="entry name" value="YccS_N"/>
</dbReference>
<evidence type="ECO:0000256" key="2">
    <source>
        <dbReference type="ARBA" id="ARBA00022475"/>
    </source>
</evidence>
<dbReference type="NCBIfam" id="TIGR01666">
    <property type="entry name" value="YCCS"/>
    <property type="match status" value="1"/>
</dbReference>
<feature type="domain" description="Integral membrane bound transporter" evidence="9">
    <location>
        <begin position="398"/>
        <end position="520"/>
    </location>
</feature>
<dbReference type="PANTHER" id="PTHR30509:SF8">
    <property type="entry name" value="INNER MEMBRANE PROTEIN YCCS"/>
    <property type="match status" value="1"/>
</dbReference>
<evidence type="ECO:0000259" key="9">
    <source>
        <dbReference type="Pfam" id="PF13515"/>
    </source>
</evidence>
<evidence type="ECO:0000313" key="11">
    <source>
        <dbReference type="Proteomes" id="UP000003612"/>
    </source>
</evidence>
<feature type="domain" description="Integral membrane protein YccS N-terminal" evidence="8">
    <location>
        <begin position="61"/>
        <end position="340"/>
    </location>
</feature>
<dbReference type="Pfam" id="PF12805">
    <property type="entry name" value="FUSC-like"/>
    <property type="match status" value="1"/>
</dbReference>
<evidence type="ECO:0000256" key="7">
    <source>
        <dbReference type="SAM" id="Phobius"/>
    </source>
</evidence>
<dbReference type="Proteomes" id="UP000003612">
    <property type="component" value="Unassembled WGS sequence"/>
</dbReference>
<evidence type="ECO:0000256" key="5">
    <source>
        <dbReference type="ARBA" id="ARBA00023136"/>
    </source>
</evidence>
<keyword evidence="3 7" id="KW-0812">Transmembrane</keyword>
<dbReference type="Pfam" id="PF13515">
    <property type="entry name" value="FUSC_2"/>
    <property type="match status" value="1"/>
</dbReference>
<feature type="transmembrane region" description="Helical" evidence="7">
    <location>
        <begin position="82"/>
        <end position="100"/>
    </location>
</feature>
<accession>A0ABP2KCM2</accession>
<evidence type="ECO:0000256" key="3">
    <source>
        <dbReference type="ARBA" id="ARBA00022692"/>
    </source>
</evidence>
<feature type="transmembrane region" description="Helical" evidence="7">
    <location>
        <begin position="59"/>
        <end position="76"/>
    </location>
</feature>
<protein>
    <submittedName>
        <fullName evidence="10">Integral membrane protein</fullName>
    </submittedName>
</protein>
<evidence type="ECO:0000256" key="6">
    <source>
        <dbReference type="ARBA" id="ARBA00043993"/>
    </source>
</evidence>
<gene>
    <name evidence="10" type="ORF">HMPREF0604_01096</name>
</gene>
<reference evidence="10 11" key="1">
    <citation type="submission" date="2010-12" db="EMBL/GenBank/DDBJ databases">
        <title>The Genome Sequence of Neisseria mucosa strain C102.</title>
        <authorList>
            <consortium name="The Broad Institute Genome Sequencing Platform"/>
            <person name="Earl A."/>
            <person name="Ward D."/>
            <person name="Feldgarden M."/>
            <person name="Gevers D."/>
            <person name="Sibley C.D."/>
            <person name="Field T.R."/>
            <person name="Grinwis M."/>
            <person name="Eshaghurshan C.S."/>
            <person name="Surette M."/>
            <person name="Young S.K."/>
            <person name="Zeng Q."/>
            <person name="Gargeya S."/>
            <person name="Fitzgerald M."/>
            <person name="Haas B."/>
            <person name="Abouelleil A."/>
            <person name="Alvarado L."/>
            <person name="Arachchi H.M."/>
            <person name="Berlin A."/>
            <person name="Brown A."/>
            <person name="Chapman S.B."/>
            <person name="Chen Z."/>
            <person name="Dunbar C."/>
            <person name="Freedman E."/>
            <person name="Gearin G."/>
            <person name="Gellesch M."/>
            <person name="Goldberg J."/>
            <person name="Griggs A."/>
            <person name="Gujja S."/>
            <person name="Heilman E."/>
            <person name="Heiman D."/>
            <person name="Howarth C."/>
            <person name="Larson L."/>
            <person name="Lui A."/>
            <person name="MacDonald P.J.P."/>
            <person name="Mehta T."/>
            <person name="Montmayeur A."/>
            <person name="Murphy C."/>
            <person name="Neiman D."/>
            <person name="Pearson M."/>
            <person name="Priest M."/>
            <person name="Roberts A."/>
            <person name="Saif S."/>
            <person name="Shea T."/>
            <person name="Shenoy N."/>
            <person name="Sisk P."/>
            <person name="Stolte C."/>
            <person name="Sykes S."/>
            <person name="White J."/>
            <person name="Yandava C."/>
            <person name="Nusbaum C."/>
            <person name="Birren B."/>
        </authorList>
    </citation>
    <scope>NUCLEOTIDE SEQUENCE [LARGE SCALE GENOMIC DNA]</scope>
    <source>
        <strain evidence="10 11">C102</strain>
    </source>
</reference>
<dbReference type="InterPro" id="IPR049453">
    <property type="entry name" value="Memb_transporter_dom"/>
</dbReference>
<comment type="subcellular location">
    <subcellularLocation>
        <location evidence="1">Cell membrane</location>
        <topology evidence="1">Multi-pass membrane protein</topology>
    </subcellularLocation>
</comment>
<sequence length="713" mass="79935">MNTPPLKPLIIASLPVFASVFIAATLVWHFNTPKLAMPFVLGIIAGGLVDLDNRLTGRLINIVITVALFTLSSLLAQSTIGTGIPFILAMTLMTFGFTILGTVGLKYRTIAFGALAVATYTTLTYTPESYWLTNPVMILLGTVLYSVNTLIFQIILPHRPVQETVANAYDALSNYFDAKADFFDPDEAAWLGNRQIDLAMSNTGVITAFNQCRAALFYRLRGQHRHPRTAKMLRYYLSAQDMHERISSAHVDYSEMAEQLKNTDLIFRIRRLLEMQGQACRNIAATLRNNKPYAYSKRLGRAMEGCRQSLGHFAETHADNANLHNIRRLLDNLSSVDYQLRQLQNDASLAENDNTDTRIAALENTKFRNIGETVLSQLNFESGVFRHATRLSIVVAAACIIVEILHLNLGYWILLTALFVCQPNYTATKSRVYQRIAGTILGVIVGSLVPYFTPSVETKLWIVIASTTLFFMTRSYKYSFSTFFITIQALTSLSLAGLDVYHAMPIRIIDTIVGSVIAWAAATYLWPDWRYLTLSHTAAQTITANGRYLDAILDQLQNGSRDDVDYRLTRRQAHESTAALSSTLSDMSSNPKKYQDRLQDGFTLLKTSYALTGHISALGAYRDQVHHDGSDTFAPYARLTHHIAELLKQMPQTEPATFDASIEAIRQEFADLEQTDKEQSQQNQILKHQLDLIIRQLAPCYQALHRQSDTQTA</sequence>
<feature type="transmembrane region" description="Helical" evidence="7">
    <location>
        <begin position="482"/>
        <end position="501"/>
    </location>
</feature>
<keyword evidence="4 7" id="KW-1133">Transmembrane helix</keyword>
<feature type="transmembrane region" description="Helical" evidence="7">
    <location>
        <begin position="137"/>
        <end position="156"/>
    </location>
</feature>
<evidence type="ECO:0000313" key="10">
    <source>
        <dbReference type="EMBL" id="EFV80616.1"/>
    </source>
</evidence>
<evidence type="ECO:0000256" key="4">
    <source>
        <dbReference type="ARBA" id="ARBA00022989"/>
    </source>
</evidence>
<feature type="transmembrane region" description="Helical" evidence="7">
    <location>
        <begin position="432"/>
        <end position="453"/>
    </location>
</feature>
<feature type="transmembrane region" description="Helical" evidence="7">
    <location>
        <begin position="508"/>
        <end position="526"/>
    </location>
</feature>
<dbReference type="InterPro" id="IPR010019">
    <property type="entry name" value="Integral_membrane_YccS"/>
</dbReference>
<feature type="transmembrane region" description="Helical" evidence="7">
    <location>
        <begin position="9"/>
        <end position="29"/>
    </location>
</feature>
<name>A0ABP2KCM2_NEIMU</name>
<keyword evidence="5 7" id="KW-0472">Membrane</keyword>
<dbReference type="InterPro" id="IPR010020">
    <property type="entry name" value="Integral_membrane_YCCS_YHJK"/>
</dbReference>
<comment type="caution">
    <text evidence="10">The sequence shown here is derived from an EMBL/GenBank/DDBJ whole genome shotgun (WGS) entry which is preliminary data.</text>
</comment>
<evidence type="ECO:0000259" key="8">
    <source>
        <dbReference type="Pfam" id="PF12805"/>
    </source>
</evidence>
<dbReference type="EMBL" id="ACRG01000008">
    <property type="protein sequence ID" value="EFV80616.1"/>
    <property type="molecule type" value="Genomic_DNA"/>
</dbReference>
<dbReference type="PANTHER" id="PTHR30509">
    <property type="entry name" value="P-HYDROXYBENZOIC ACID EFFLUX PUMP SUBUNIT-RELATED"/>
    <property type="match status" value="1"/>
</dbReference>